<gene>
    <name evidence="2" type="ORF">CA85_40330</name>
</gene>
<dbReference type="Proteomes" id="UP000318053">
    <property type="component" value="Unassembled WGS sequence"/>
</dbReference>
<dbReference type="OrthoDB" id="290419at2"/>
<keyword evidence="3" id="KW-1185">Reference proteome</keyword>
<proteinExistence type="predicted"/>
<feature type="compositionally biased region" description="Basic residues" evidence="1">
    <location>
        <begin position="92"/>
        <end position="101"/>
    </location>
</feature>
<evidence type="ECO:0000313" key="2">
    <source>
        <dbReference type="EMBL" id="TWT56502.1"/>
    </source>
</evidence>
<accession>A0A5C5X2T5</accession>
<feature type="compositionally biased region" description="Basic and acidic residues" evidence="1">
    <location>
        <begin position="66"/>
        <end position="79"/>
    </location>
</feature>
<dbReference type="AlphaFoldDB" id="A0A5C5X2T5"/>
<protein>
    <submittedName>
        <fullName evidence="2">Uncharacterized protein</fullName>
    </submittedName>
</protein>
<sequence length="101" mass="11501">MAERAGSNGWTIVVELAATSGVDPWPLTMRELIAAATAHCTEQWNHTAETMALLASMHSGNPCTRADFHPHMERPDKGESVNATDEYERIKRRERRRERRK</sequence>
<feature type="region of interest" description="Disordered" evidence="1">
    <location>
        <begin position="65"/>
        <end position="101"/>
    </location>
</feature>
<evidence type="ECO:0000256" key="1">
    <source>
        <dbReference type="SAM" id="MobiDB-lite"/>
    </source>
</evidence>
<name>A0A5C5X2T5_9BACT</name>
<reference evidence="2 3" key="1">
    <citation type="submission" date="2019-02" db="EMBL/GenBank/DDBJ databases">
        <title>Deep-cultivation of Planctomycetes and their phenomic and genomic characterization uncovers novel biology.</title>
        <authorList>
            <person name="Wiegand S."/>
            <person name="Jogler M."/>
            <person name="Boedeker C."/>
            <person name="Pinto D."/>
            <person name="Vollmers J."/>
            <person name="Rivas-Marin E."/>
            <person name="Kohn T."/>
            <person name="Peeters S.H."/>
            <person name="Heuer A."/>
            <person name="Rast P."/>
            <person name="Oberbeckmann S."/>
            <person name="Bunk B."/>
            <person name="Jeske O."/>
            <person name="Meyerdierks A."/>
            <person name="Storesund J.E."/>
            <person name="Kallscheuer N."/>
            <person name="Luecker S."/>
            <person name="Lage O.M."/>
            <person name="Pohl T."/>
            <person name="Merkel B.J."/>
            <person name="Hornburger P."/>
            <person name="Mueller R.-W."/>
            <person name="Bruemmer F."/>
            <person name="Labrenz M."/>
            <person name="Spormann A.M."/>
            <person name="Op Den Camp H."/>
            <person name="Overmann J."/>
            <person name="Amann R."/>
            <person name="Jetten M.S.M."/>
            <person name="Mascher T."/>
            <person name="Medema M.H."/>
            <person name="Devos D.P."/>
            <person name="Kaster A.-K."/>
            <person name="Ovreas L."/>
            <person name="Rohde M."/>
            <person name="Galperin M.Y."/>
            <person name="Jogler C."/>
        </authorList>
    </citation>
    <scope>NUCLEOTIDE SEQUENCE [LARGE SCALE GENOMIC DNA]</scope>
    <source>
        <strain evidence="2 3">CA85</strain>
    </source>
</reference>
<dbReference type="EMBL" id="SJPK01000012">
    <property type="protein sequence ID" value="TWT56502.1"/>
    <property type="molecule type" value="Genomic_DNA"/>
</dbReference>
<comment type="caution">
    <text evidence="2">The sequence shown here is derived from an EMBL/GenBank/DDBJ whole genome shotgun (WGS) entry which is preliminary data.</text>
</comment>
<organism evidence="2 3">
    <name type="scientific">Allorhodopirellula solitaria</name>
    <dbReference type="NCBI Taxonomy" id="2527987"/>
    <lineage>
        <taxon>Bacteria</taxon>
        <taxon>Pseudomonadati</taxon>
        <taxon>Planctomycetota</taxon>
        <taxon>Planctomycetia</taxon>
        <taxon>Pirellulales</taxon>
        <taxon>Pirellulaceae</taxon>
        <taxon>Allorhodopirellula</taxon>
    </lineage>
</organism>
<evidence type="ECO:0000313" key="3">
    <source>
        <dbReference type="Proteomes" id="UP000318053"/>
    </source>
</evidence>